<dbReference type="PANTHER" id="PTHR13886:SF7">
    <property type="entry name" value="C-JUN-AMINO-TERMINAL KINASE-INTERACTING PROTEIN 4-LIKE ISOFORM X1"/>
    <property type="match status" value="1"/>
</dbReference>
<dbReference type="InterPro" id="IPR011047">
    <property type="entry name" value="Quinoprotein_ADH-like_sf"/>
</dbReference>
<reference evidence="10" key="1">
    <citation type="journal article" date="2016" name="Nature">
        <title>Genome evolution in the allotetraploid frog Xenopus laevis.</title>
        <authorList>
            <person name="Session A.M."/>
            <person name="Uno Y."/>
            <person name="Kwon T."/>
            <person name="Chapman J.A."/>
            <person name="Toyoda A."/>
            <person name="Takahashi S."/>
            <person name="Fukui A."/>
            <person name="Hikosaka A."/>
            <person name="Suzuki A."/>
            <person name="Kondo M."/>
            <person name="van Heeringen S.J."/>
            <person name="Quigley I."/>
            <person name="Heinz S."/>
            <person name="Ogino H."/>
            <person name="Ochi H."/>
            <person name="Hellsten U."/>
            <person name="Lyons J.B."/>
            <person name="Simakov O."/>
            <person name="Putnam N."/>
            <person name="Stites J."/>
            <person name="Kuroki Y."/>
            <person name="Tanaka T."/>
            <person name="Michiue T."/>
            <person name="Watanabe M."/>
            <person name="Bogdanovic O."/>
            <person name="Lister R."/>
            <person name="Georgiou G."/>
            <person name="Paranjpe S.S."/>
            <person name="van Kruijsbergen I."/>
            <person name="Shu S."/>
            <person name="Carlson J."/>
            <person name="Kinoshita T."/>
            <person name="Ohta Y."/>
            <person name="Mawaribuchi S."/>
            <person name="Jenkins J."/>
            <person name="Grimwood J."/>
            <person name="Schmutz J."/>
            <person name="Mitros T."/>
            <person name="Mozaffari S.V."/>
            <person name="Suzuki Y."/>
            <person name="Haramoto Y."/>
            <person name="Yamamoto T.S."/>
            <person name="Takagi C."/>
            <person name="Heald R."/>
            <person name="Miller K."/>
            <person name="Haudenschild C."/>
            <person name="Kitzman J."/>
            <person name="Nakayama T."/>
            <person name="Izutsu Y."/>
            <person name="Robert J."/>
            <person name="Fortriede J."/>
            <person name="Burns K."/>
            <person name="Lotay V."/>
            <person name="Karimi K."/>
            <person name="Yasuoka Y."/>
            <person name="Dichmann D.S."/>
            <person name="Flajnik M.F."/>
            <person name="Houston D.W."/>
            <person name="Shendure J."/>
            <person name="DuPasquier L."/>
            <person name="Vize P.D."/>
            <person name="Zorn A.M."/>
            <person name="Ito M."/>
            <person name="Marcotte E.M."/>
            <person name="Wallingford J.B."/>
            <person name="Ito Y."/>
            <person name="Asashima M."/>
            <person name="Ueno N."/>
            <person name="Matsuda Y."/>
            <person name="Veenstra G.J."/>
            <person name="Fujiyama A."/>
            <person name="Harland R.M."/>
            <person name="Taira M."/>
            <person name="Rokhsar D.S."/>
        </authorList>
    </citation>
    <scope>NUCLEOTIDE SEQUENCE [LARGE SCALE GENOMIC DNA]</scope>
    <source>
        <strain evidence="10">J</strain>
    </source>
</reference>
<proteinExistence type="inferred from homology"/>
<comment type="subcellular location">
    <subcellularLocation>
        <location evidence="1">Cytoplasm</location>
    </subcellularLocation>
</comment>
<dbReference type="GO" id="GO:0030159">
    <property type="term" value="F:signaling receptor complex adaptor activity"/>
    <property type="evidence" value="ECO:0007669"/>
    <property type="project" value="TreeGrafter"/>
</dbReference>
<keyword evidence="3" id="KW-0963">Cytoplasm</keyword>
<gene>
    <name evidence="9" type="ORF">XELAEV_18035936mg</name>
</gene>
<dbReference type="GO" id="GO:0005737">
    <property type="term" value="C:cytoplasm"/>
    <property type="evidence" value="ECO:0007669"/>
    <property type="project" value="UniProtKB-SubCell"/>
</dbReference>
<evidence type="ECO:0000259" key="8">
    <source>
        <dbReference type="PROSITE" id="PS51777"/>
    </source>
</evidence>
<dbReference type="GO" id="GO:0019894">
    <property type="term" value="F:kinesin binding"/>
    <property type="evidence" value="ECO:0007669"/>
    <property type="project" value="TreeGrafter"/>
</dbReference>
<evidence type="ECO:0000259" key="7">
    <source>
        <dbReference type="PROSITE" id="PS51776"/>
    </source>
</evidence>
<dbReference type="InterPro" id="IPR032486">
    <property type="entry name" value="JIP_LZII"/>
</dbReference>
<dbReference type="Pfam" id="PF09744">
    <property type="entry name" value="RH1"/>
    <property type="match status" value="1"/>
</dbReference>
<dbReference type="InterPro" id="IPR015943">
    <property type="entry name" value="WD40/YVTN_repeat-like_dom_sf"/>
</dbReference>
<dbReference type="Pfam" id="PF16471">
    <property type="entry name" value="JIP_LZII"/>
    <property type="match status" value="1"/>
</dbReference>
<feature type="coiled-coil region" evidence="5">
    <location>
        <begin position="147"/>
        <end position="174"/>
    </location>
</feature>
<dbReference type="GO" id="GO:0016192">
    <property type="term" value="P:vesicle-mediated transport"/>
    <property type="evidence" value="ECO:0007669"/>
    <property type="project" value="TreeGrafter"/>
</dbReference>
<organism evidence="9 10">
    <name type="scientific">Xenopus laevis</name>
    <name type="common">African clawed frog</name>
    <dbReference type="NCBI Taxonomy" id="8355"/>
    <lineage>
        <taxon>Eukaryota</taxon>
        <taxon>Metazoa</taxon>
        <taxon>Chordata</taxon>
        <taxon>Craniata</taxon>
        <taxon>Vertebrata</taxon>
        <taxon>Euteleostomi</taxon>
        <taxon>Amphibia</taxon>
        <taxon>Batrachia</taxon>
        <taxon>Anura</taxon>
        <taxon>Pipoidea</taxon>
        <taxon>Pipidae</taxon>
        <taxon>Xenopodinae</taxon>
        <taxon>Xenopus</taxon>
        <taxon>Xenopus</taxon>
    </lineage>
</organism>
<dbReference type="GO" id="GO:0005078">
    <property type="term" value="F:MAP-kinase scaffold activity"/>
    <property type="evidence" value="ECO:0007669"/>
    <property type="project" value="InterPro"/>
</dbReference>
<evidence type="ECO:0008006" key="11">
    <source>
        <dbReference type="Google" id="ProtNLM"/>
    </source>
</evidence>
<dbReference type="PROSITE" id="PS51777">
    <property type="entry name" value="RH2"/>
    <property type="match status" value="1"/>
</dbReference>
<evidence type="ECO:0000256" key="2">
    <source>
        <dbReference type="ARBA" id="ARBA00009866"/>
    </source>
</evidence>
<sequence length="1061" mass="119726">MPKTWKEKLTAMDDKLEEIFGDEVENRSMEVYDEMVTAMAGSIYSELEKLIGDYGQGAVTGLMPLLVTVLESLEVTCAQAREREEQLELVQEDKQRLLIQYERERDGRKRSEERCMEMEDGIEQERKLYKANLLTMEAQTKNMEMKARSYADQIVGLEDQRAQLTKELSSLTQVHTKVMKNYKELRSQRSLSMEAGRLSGRNTPLQGIEKKMLLLDFQEAPLSLESVPDNECLESPNSHTNFSKEDMTVSSKTSSDSLTVAQTTNEAPQNHDTIEDELTLEEINHKNDQDSTKQEIQTVVDDIINSTPELKLNPDLFEASIPLSQPAEEQEEAQRNNDSLFDEFYKTSPEFISDVDEGADMSGIGNPVEALMMENTQLRDAQTEIDMARKSLIARVEELTVEREALKHENESLTQSLSRCESRLRETEQDLQRSRLELDEARKMSSEDAEVDVPAAQRKRFTRAEMARVLMERNQYKEKLMELQDAVRRTEMLRASKDVQAVQMKKSSFWKVFDRLFSSSGGPQGKVAGTATSHPASDRVRSPSTVMYQDGRGSFNAQSQSMSFHAHSTSHTDGADTVSARGKKYKLYRQIRSHIWSEHGKAQLHGWSLPPSVGKKSDPQGTAENEMKGFPVLVQLRLLDQKDPSTKLWCATGIDPLDTSSAANKNNDRIPSLVWICSGTHSASEMMVIDASSGNHVMDQFVIPNTHVLCVTSVPAYRLHDLDTPQTEEGDDCFQSSKEATVWLGTQEGSLFLHSAHSCWRNCIQKTQLKDAIYSITYASDRVIASLGDGTLAIFNRNAERKWDLENPKVTEFGRPQQSIRCCVAVQNEVWCGYRNRIYVVDPRTAKIKKWFEATPRTESQVRHLASAREGVWVSVRLDSILRLLDAQTGQPLQELELEPFIHKMLGSSNLGISMAQVSAMSIFCDRLFVGTTSGVILSIPFSREQTKHCTEEDKSQEENVPHRAVYCSIEYAQVCFHGHRDAVKFFACVPGCINPSSSEGNSKSIGNSSVLVMSGGEGYINFKIGDEMGDTDEGYGELLLPNPRHRRSERSHLIVWQMQT</sequence>
<dbReference type="PROSITE" id="PS51776">
    <property type="entry name" value="RH1"/>
    <property type="match status" value="1"/>
</dbReference>
<keyword evidence="4 5" id="KW-0175">Coiled coil</keyword>
<dbReference type="AlphaFoldDB" id="A0A974CGI3"/>
<evidence type="ECO:0000256" key="1">
    <source>
        <dbReference type="ARBA" id="ARBA00004496"/>
    </source>
</evidence>
<dbReference type="InterPro" id="IPR034744">
    <property type="entry name" value="RH2"/>
</dbReference>
<evidence type="ECO:0000256" key="6">
    <source>
        <dbReference type="SAM" id="MobiDB-lite"/>
    </source>
</evidence>
<evidence type="ECO:0000256" key="5">
    <source>
        <dbReference type="SAM" id="Coils"/>
    </source>
</evidence>
<dbReference type="Pfam" id="PF19056">
    <property type="entry name" value="WD40_2"/>
    <property type="match status" value="1"/>
</dbReference>
<accession>A0A974CGI3</accession>
<dbReference type="SUPFAM" id="SSF50998">
    <property type="entry name" value="Quinoprotein alcohol dehydrogenase-like"/>
    <property type="match status" value="1"/>
</dbReference>
<protein>
    <recommendedName>
        <fullName evidence="11">C-Jun-amino-terminal kinase-interacting protein 4-like</fullName>
    </recommendedName>
</protein>
<evidence type="ECO:0000313" key="10">
    <source>
        <dbReference type="Proteomes" id="UP000694892"/>
    </source>
</evidence>
<dbReference type="EMBL" id="CM004478">
    <property type="protein sequence ID" value="OCT72955.1"/>
    <property type="molecule type" value="Genomic_DNA"/>
</dbReference>
<dbReference type="GO" id="GO:0008432">
    <property type="term" value="F:JUN kinase binding"/>
    <property type="evidence" value="ECO:0007669"/>
    <property type="project" value="TreeGrafter"/>
</dbReference>
<dbReference type="Gene3D" id="1.20.5.1000">
    <property type="entry name" value="arf6 gtpase in complex with a specific effector, jip4"/>
    <property type="match status" value="1"/>
</dbReference>
<dbReference type="OMA" id="FFACVPG"/>
<feature type="region of interest" description="Disordered" evidence="6">
    <location>
        <begin position="521"/>
        <end position="542"/>
    </location>
</feature>
<evidence type="ECO:0000256" key="4">
    <source>
        <dbReference type="ARBA" id="ARBA00023054"/>
    </source>
</evidence>
<dbReference type="FunFam" id="1.20.5.1000:FF:000001">
    <property type="entry name" value="C-Jun-amino-terminal kinase-interacting protein 3 isoform X2"/>
    <property type="match status" value="1"/>
</dbReference>
<feature type="domain" description="RH1" evidence="7">
    <location>
        <begin position="19"/>
        <end position="107"/>
    </location>
</feature>
<feature type="coiled-coil region" evidence="5">
    <location>
        <begin position="389"/>
        <end position="493"/>
    </location>
</feature>
<comment type="similarity">
    <text evidence="2">Belongs to the JIP scaffold family.</text>
</comment>
<evidence type="ECO:0000256" key="3">
    <source>
        <dbReference type="ARBA" id="ARBA00022490"/>
    </source>
</evidence>
<dbReference type="Gene3D" id="1.20.58.1770">
    <property type="match status" value="1"/>
</dbReference>
<feature type="region of interest" description="Disordered" evidence="6">
    <location>
        <begin position="226"/>
        <end position="273"/>
    </location>
</feature>
<evidence type="ECO:0000313" key="9">
    <source>
        <dbReference type="EMBL" id="OCT72955.1"/>
    </source>
</evidence>
<dbReference type="Gene3D" id="2.130.10.10">
    <property type="entry name" value="YVTN repeat-like/Quinoprotein amine dehydrogenase"/>
    <property type="match status" value="1"/>
</dbReference>
<feature type="coiled-coil region" evidence="5">
    <location>
        <begin position="70"/>
        <end position="100"/>
    </location>
</feature>
<dbReference type="PANTHER" id="PTHR13886">
    <property type="entry name" value="JNK/SAPK-ASSOCIATED PROTEIN"/>
    <property type="match status" value="1"/>
</dbReference>
<dbReference type="InterPro" id="IPR034743">
    <property type="entry name" value="RH1"/>
</dbReference>
<dbReference type="InterPro" id="IPR039911">
    <property type="entry name" value="JIP3/JIP4"/>
</dbReference>
<feature type="compositionally biased region" description="Polar residues" evidence="6">
    <location>
        <begin position="248"/>
        <end position="271"/>
    </location>
</feature>
<name>A0A974CGI3_XENLA</name>
<dbReference type="Proteomes" id="UP000694892">
    <property type="component" value="Chromosome 7L"/>
</dbReference>
<feature type="domain" description="RH2" evidence="8">
    <location>
        <begin position="458"/>
        <end position="527"/>
    </location>
</feature>